<organism evidence="1 2">
    <name type="scientific">Trametes coccinea (strain BRFM310)</name>
    <name type="common">Pycnoporus coccineus</name>
    <dbReference type="NCBI Taxonomy" id="1353009"/>
    <lineage>
        <taxon>Eukaryota</taxon>
        <taxon>Fungi</taxon>
        <taxon>Dikarya</taxon>
        <taxon>Basidiomycota</taxon>
        <taxon>Agaricomycotina</taxon>
        <taxon>Agaricomycetes</taxon>
        <taxon>Polyporales</taxon>
        <taxon>Polyporaceae</taxon>
        <taxon>Trametes</taxon>
    </lineage>
</organism>
<dbReference type="OrthoDB" id="2751089at2759"/>
<evidence type="ECO:0000313" key="1">
    <source>
        <dbReference type="EMBL" id="OSC97851.1"/>
    </source>
</evidence>
<evidence type="ECO:0000313" key="2">
    <source>
        <dbReference type="Proteomes" id="UP000193067"/>
    </source>
</evidence>
<sequence>MAALSLISTATSSALLSVSFDAPAITTGISITLSDENIPPVAQPDGAVGSVSTPEIIDSDTIIPKAEEAAAGVVVVVDDDTDVADDNEDAGGEECAAGDEVAEENDEDAMRRFLAFANRGRASGSGLPALLAHLNNTVEAADDADTDVAELFVSGVAGVLREERETQAAVARFLEEDVQVADTPVNYDTVEEAQPTPEEYALRDRLLQLSAYRYAGKQRLDKTATQGLTLAKLKKEKKISRPLSRRLMKYMCEKDLYAECTRWGIPY</sequence>
<dbReference type="Proteomes" id="UP000193067">
    <property type="component" value="Unassembled WGS sequence"/>
</dbReference>
<keyword evidence="2" id="KW-1185">Reference proteome</keyword>
<dbReference type="AlphaFoldDB" id="A0A1Y2ID69"/>
<reference evidence="1 2" key="1">
    <citation type="journal article" date="2015" name="Biotechnol. Biofuels">
        <title>Enhanced degradation of softwood versus hardwood by the white-rot fungus Pycnoporus coccineus.</title>
        <authorList>
            <person name="Couturier M."/>
            <person name="Navarro D."/>
            <person name="Chevret D."/>
            <person name="Henrissat B."/>
            <person name="Piumi F."/>
            <person name="Ruiz-Duenas F.J."/>
            <person name="Martinez A.T."/>
            <person name="Grigoriev I.V."/>
            <person name="Riley R."/>
            <person name="Lipzen A."/>
            <person name="Berrin J.G."/>
            <person name="Master E.R."/>
            <person name="Rosso M.N."/>
        </authorList>
    </citation>
    <scope>NUCLEOTIDE SEQUENCE [LARGE SCALE GENOMIC DNA]</scope>
    <source>
        <strain evidence="1 2">BRFM310</strain>
    </source>
</reference>
<accession>A0A1Y2ID69</accession>
<name>A0A1Y2ID69_TRAC3</name>
<protein>
    <submittedName>
        <fullName evidence="1">Uncharacterized protein</fullName>
    </submittedName>
</protein>
<gene>
    <name evidence="1" type="ORF">PYCCODRAFT_1461671</name>
</gene>
<feature type="non-terminal residue" evidence="1">
    <location>
        <position position="267"/>
    </location>
</feature>
<proteinExistence type="predicted"/>
<dbReference type="EMBL" id="KZ084145">
    <property type="protein sequence ID" value="OSC97851.1"/>
    <property type="molecule type" value="Genomic_DNA"/>
</dbReference>